<dbReference type="Pfam" id="PF01055">
    <property type="entry name" value="Glyco_hydro_31_2nd"/>
    <property type="match status" value="1"/>
</dbReference>
<evidence type="ECO:0000256" key="1">
    <source>
        <dbReference type="ARBA" id="ARBA00007806"/>
    </source>
</evidence>
<evidence type="ECO:0000313" key="7">
    <source>
        <dbReference type="Ensembl" id="ENSCSAVP00000009648.1"/>
    </source>
</evidence>
<dbReference type="InterPro" id="IPR048395">
    <property type="entry name" value="Glyco_hydro_31_C"/>
</dbReference>
<feature type="domain" description="Glycoside hydrolase family 31 TIM barrel" evidence="5">
    <location>
        <begin position="187"/>
        <end position="456"/>
    </location>
</feature>
<evidence type="ECO:0000256" key="3">
    <source>
        <dbReference type="ARBA" id="ARBA00023295"/>
    </source>
</evidence>
<dbReference type="Gene3D" id="2.60.40.1180">
    <property type="entry name" value="Golgi alpha-mannosidase II"/>
    <property type="match status" value="1"/>
</dbReference>
<evidence type="ECO:0000313" key="8">
    <source>
        <dbReference type="Proteomes" id="UP000007875"/>
    </source>
</evidence>
<dbReference type="SUPFAM" id="SSF51011">
    <property type="entry name" value="Glycosyl hydrolase domain"/>
    <property type="match status" value="1"/>
</dbReference>
<protein>
    <recommendedName>
        <fullName evidence="9">Glycoside hydrolase family 31 N-terminal domain-containing protein</fullName>
    </recommendedName>
</protein>
<reference evidence="8" key="1">
    <citation type="submission" date="2003-08" db="EMBL/GenBank/DDBJ databases">
        <authorList>
            <person name="Birren B."/>
            <person name="Nusbaum C."/>
            <person name="Abebe A."/>
            <person name="Abouelleil A."/>
            <person name="Adekoya E."/>
            <person name="Ait-zahra M."/>
            <person name="Allen N."/>
            <person name="Allen T."/>
            <person name="An P."/>
            <person name="Anderson M."/>
            <person name="Anderson S."/>
            <person name="Arachchi H."/>
            <person name="Armbruster J."/>
            <person name="Bachantsang P."/>
            <person name="Baldwin J."/>
            <person name="Barry A."/>
            <person name="Bayul T."/>
            <person name="Blitshsteyn B."/>
            <person name="Bloom T."/>
            <person name="Blye J."/>
            <person name="Boguslavskiy L."/>
            <person name="Borowsky M."/>
            <person name="Boukhgalter B."/>
            <person name="Brunache A."/>
            <person name="Butler J."/>
            <person name="Calixte N."/>
            <person name="Calvo S."/>
            <person name="Camarata J."/>
            <person name="Campo K."/>
            <person name="Chang J."/>
            <person name="Cheshatsang Y."/>
            <person name="Citroen M."/>
            <person name="Collymore A."/>
            <person name="Considine T."/>
            <person name="Cook A."/>
            <person name="Cooke P."/>
            <person name="Corum B."/>
            <person name="Cuomo C."/>
            <person name="David R."/>
            <person name="Dawoe T."/>
            <person name="Degray S."/>
            <person name="Dodge S."/>
            <person name="Dooley K."/>
            <person name="Dorje P."/>
            <person name="Dorjee K."/>
            <person name="Dorris L."/>
            <person name="Duffey N."/>
            <person name="Dupes A."/>
            <person name="Elkins T."/>
            <person name="Engels R."/>
            <person name="Erickson J."/>
            <person name="Farina A."/>
            <person name="Faro S."/>
            <person name="Ferreira P."/>
            <person name="Fischer H."/>
            <person name="Fitzgerald M."/>
            <person name="Foley K."/>
            <person name="Gage D."/>
            <person name="Galagan J."/>
            <person name="Gearin G."/>
            <person name="Gnerre S."/>
            <person name="Gnirke A."/>
            <person name="Goyette A."/>
            <person name="Graham J."/>
            <person name="Grandbois E."/>
            <person name="Gyaltsen K."/>
            <person name="Hafez N."/>
            <person name="Hagopian D."/>
            <person name="Hagos B."/>
            <person name="Hall J."/>
            <person name="Hatcher B."/>
            <person name="Heller A."/>
            <person name="Higgins H."/>
            <person name="Honan T."/>
            <person name="Horn A."/>
            <person name="Houde N."/>
            <person name="Hughes L."/>
            <person name="Hulme W."/>
            <person name="Husby E."/>
            <person name="Iliev I."/>
            <person name="Jaffe D."/>
            <person name="Jones C."/>
            <person name="Kamal M."/>
            <person name="Kamat A."/>
            <person name="Kamvysselis M."/>
            <person name="Karlsson E."/>
            <person name="Kells C."/>
            <person name="Kieu A."/>
            <person name="Kisner P."/>
            <person name="Kodira C."/>
            <person name="Kulbokas E."/>
            <person name="Labutti K."/>
            <person name="Lama D."/>
            <person name="Landers T."/>
            <person name="Leger J."/>
            <person name="Levine S."/>
            <person name="Lewis D."/>
            <person name="Lewis T."/>
            <person name="Lindblad-toh K."/>
            <person name="Liu X."/>
            <person name="Lokyitsang T."/>
            <person name="Lokyitsang Y."/>
            <person name="Lucien O."/>
            <person name="Lui A."/>
            <person name="Ma L.J."/>
            <person name="Mabbitt R."/>
            <person name="Macdonald J."/>
            <person name="Maclean C."/>
            <person name="Major J."/>
            <person name="Manning J."/>
            <person name="Marabella R."/>
            <person name="Maru K."/>
            <person name="Matthews C."/>
            <person name="Mauceli E."/>
            <person name="Mccarthy M."/>
            <person name="Mcdonough S."/>
            <person name="Mcghee T."/>
            <person name="Meldrim J."/>
            <person name="Meneus L."/>
            <person name="Mesirov J."/>
            <person name="Mihalev A."/>
            <person name="Mihova T."/>
            <person name="Mikkelsen T."/>
            <person name="Mlenga V."/>
            <person name="Moru K."/>
            <person name="Mozes J."/>
            <person name="Mulrain L."/>
            <person name="Munson G."/>
            <person name="Naylor J."/>
            <person name="Newes C."/>
            <person name="Nguyen C."/>
            <person name="Nguyen N."/>
            <person name="Nguyen T."/>
            <person name="Nicol R."/>
            <person name="Nielsen C."/>
            <person name="Nizzari M."/>
            <person name="Norbu C."/>
            <person name="Norbu N."/>
            <person name="O'donnell P."/>
            <person name="Okoawo O."/>
            <person name="O'leary S."/>
            <person name="Omotosho B."/>
            <person name="O'neill K."/>
            <person name="Osman S."/>
            <person name="Parker S."/>
            <person name="Perrin D."/>
            <person name="Phunkhang P."/>
            <person name="Piqani B."/>
            <person name="Purcell S."/>
            <person name="Rachupka T."/>
            <person name="Ramasamy U."/>
            <person name="Rameau R."/>
            <person name="Ray V."/>
            <person name="Raymond C."/>
            <person name="Retta R."/>
            <person name="Richardson S."/>
            <person name="Rise C."/>
            <person name="Rodriguez J."/>
            <person name="Rogers J."/>
            <person name="Rogov P."/>
            <person name="Rutman M."/>
            <person name="Schupbach R."/>
            <person name="Seaman C."/>
            <person name="Settipalli S."/>
            <person name="Sharpe T."/>
            <person name="Sheridan J."/>
            <person name="Sherpa N."/>
            <person name="Shi J."/>
            <person name="Smirnov S."/>
            <person name="Smith C."/>
            <person name="Sougnez C."/>
            <person name="Spencer B."/>
            <person name="Stalker J."/>
            <person name="Stange-thomann N."/>
            <person name="Stavropoulos S."/>
            <person name="Stetson K."/>
            <person name="Stone C."/>
            <person name="Stone S."/>
            <person name="Stubbs M."/>
            <person name="Talamas J."/>
            <person name="Tchuinga P."/>
            <person name="Tenzing P."/>
            <person name="Tesfaye S."/>
            <person name="Theodore J."/>
            <person name="Thoulutsang Y."/>
            <person name="Topham K."/>
            <person name="Towey S."/>
            <person name="Tsamla T."/>
            <person name="Tsomo N."/>
            <person name="Vallee D."/>
            <person name="Vassiliev H."/>
            <person name="Venkataraman V."/>
            <person name="Vinson J."/>
            <person name="Vo A."/>
            <person name="Wade C."/>
            <person name="Wang S."/>
            <person name="Wangchuk T."/>
            <person name="Wangdi T."/>
            <person name="Whittaker C."/>
            <person name="Wilkinson J."/>
            <person name="Wu Y."/>
            <person name="Wyman D."/>
            <person name="Yadav S."/>
            <person name="Yang S."/>
            <person name="Yang X."/>
            <person name="Yeager S."/>
            <person name="Yee E."/>
            <person name="Young G."/>
            <person name="Zainoun J."/>
            <person name="Zembeck L."/>
            <person name="Zimmer A."/>
            <person name="Zody M."/>
            <person name="Lander E."/>
        </authorList>
    </citation>
    <scope>NUCLEOTIDE SEQUENCE [LARGE SCALE GENOMIC DNA]</scope>
</reference>
<reference evidence="7" key="3">
    <citation type="submission" date="2025-09" db="UniProtKB">
        <authorList>
            <consortium name="Ensembl"/>
        </authorList>
    </citation>
    <scope>IDENTIFICATION</scope>
</reference>
<evidence type="ECO:0000259" key="5">
    <source>
        <dbReference type="Pfam" id="PF01055"/>
    </source>
</evidence>
<dbReference type="OMA" id="VWIHPFV"/>
<dbReference type="HOGENOM" id="CLU_008294_0_0_1"/>
<dbReference type="Proteomes" id="UP000007875">
    <property type="component" value="Unassembled WGS sequence"/>
</dbReference>
<dbReference type="PANTHER" id="PTHR43053">
    <property type="entry name" value="GLYCOSIDASE FAMILY 31"/>
    <property type="match status" value="1"/>
</dbReference>
<dbReference type="InParanoid" id="H2YWD7"/>
<dbReference type="Pfam" id="PF21365">
    <property type="entry name" value="Glyco_hydro_31_3rd"/>
    <property type="match status" value="1"/>
</dbReference>
<dbReference type="GeneTree" id="ENSGT00940000166635"/>
<feature type="domain" description="Glycosyl hydrolase family 31 C-terminal" evidence="6">
    <location>
        <begin position="482"/>
        <end position="534"/>
    </location>
</feature>
<dbReference type="InterPro" id="IPR017853">
    <property type="entry name" value="GH"/>
</dbReference>
<keyword evidence="3 4" id="KW-0326">Glycosidase</keyword>
<dbReference type="InterPro" id="IPR013780">
    <property type="entry name" value="Glyco_hydro_b"/>
</dbReference>
<sequence length="571" mass="65707">DSAACYETSWLSENVDLTMTDCFPFSGLADWFGGAEMYYQDWPINDWSKQMSFFLSGDMFSDPQQYGSVLERYWISSQGVALYVQPNIPLHVSTEKQHICFKGAYTQPYKQINPSATELLKYTVCLSDTPQQSHQAIMQKYFKRPTGLPDEMIKPIWSTWARYKVEINESVVLYADEILKHNFTNSQLEIDRMGLGYEKNYGDHTFSVNKFPNAAAMIDKLHDLGFRVTTWVTPFVNLFSENYNTADKSGYFVKNGRTNESGVVAWWNGIGSSIDFTNPQACDWYANSLENVRKTYGVDSFKFDAGEINYVTAVPNFETSMKLDNLGYYTQYYSECAARLGNQIELRASWNNQHLPVFVRMMDKDSNWSRAKGIKTLISTALTFSFLGYPFILPDMIGGNAYGDGTDGFHKTPLPEHELYIRWLEVTAFLPSMQFSISPWQYDDMTVQLAHYYVQLHETIVYDEIVKSSQEYVDGQSSIGPIRPIWWVTYGDNRAFNCDDEFMVGDRYLVAPVLENATRSRDIYLPGPLWRDGLKNILWKDKLRGGSILLGGVTLFDYQVQLNEISWWELI</sequence>
<dbReference type="Ensembl" id="ENSCSAVT00000009766.1">
    <property type="protein sequence ID" value="ENSCSAVP00000009648.1"/>
    <property type="gene ID" value="ENSCSAVG00000005661.1"/>
</dbReference>
<name>H2YWD7_CIOSA</name>
<dbReference type="InterPro" id="IPR050985">
    <property type="entry name" value="Alpha-glycosidase_related"/>
</dbReference>
<keyword evidence="2 4" id="KW-0378">Hydrolase</keyword>
<dbReference type="AlphaFoldDB" id="H2YWD7"/>
<evidence type="ECO:0000256" key="4">
    <source>
        <dbReference type="RuleBase" id="RU361185"/>
    </source>
</evidence>
<evidence type="ECO:0008006" key="9">
    <source>
        <dbReference type="Google" id="ProtNLM"/>
    </source>
</evidence>
<evidence type="ECO:0000259" key="6">
    <source>
        <dbReference type="Pfam" id="PF21365"/>
    </source>
</evidence>
<accession>H2YWD7</accession>
<proteinExistence type="inferred from homology"/>
<dbReference type="GO" id="GO:0005975">
    <property type="term" value="P:carbohydrate metabolic process"/>
    <property type="evidence" value="ECO:0007669"/>
    <property type="project" value="InterPro"/>
</dbReference>
<dbReference type="eggNOG" id="KOG1065">
    <property type="taxonomic scope" value="Eukaryota"/>
</dbReference>
<organism evidence="7 8">
    <name type="scientific">Ciona savignyi</name>
    <name type="common">Pacific transparent sea squirt</name>
    <dbReference type="NCBI Taxonomy" id="51511"/>
    <lineage>
        <taxon>Eukaryota</taxon>
        <taxon>Metazoa</taxon>
        <taxon>Chordata</taxon>
        <taxon>Tunicata</taxon>
        <taxon>Ascidiacea</taxon>
        <taxon>Phlebobranchia</taxon>
        <taxon>Cionidae</taxon>
        <taxon>Ciona</taxon>
    </lineage>
</organism>
<reference evidence="7" key="2">
    <citation type="submission" date="2025-08" db="UniProtKB">
        <authorList>
            <consortium name="Ensembl"/>
        </authorList>
    </citation>
    <scope>IDENTIFICATION</scope>
</reference>
<keyword evidence="8" id="KW-1185">Reference proteome</keyword>
<dbReference type="InterPro" id="IPR000322">
    <property type="entry name" value="Glyco_hydro_31_TIM"/>
</dbReference>
<dbReference type="PANTHER" id="PTHR43053:SF4">
    <property type="entry name" value="MYOGENESIS-REGULATING GLYCOSIDASE"/>
    <property type="match status" value="1"/>
</dbReference>
<dbReference type="Gene3D" id="3.20.20.80">
    <property type="entry name" value="Glycosidases"/>
    <property type="match status" value="1"/>
</dbReference>
<dbReference type="STRING" id="51511.ENSCSAVP00000009648"/>
<dbReference type="CDD" id="cd06592">
    <property type="entry name" value="GH31_NET37"/>
    <property type="match status" value="1"/>
</dbReference>
<comment type="similarity">
    <text evidence="1 4">Belongs to the glycosyl hydrolase 31 family.</text>
</comment>
<evidence type="ECO:0000256" key="2">
    <source>
        <dbReference type="ARBA" id="ARBA00022801"/>
    </source>
</evidence>
<dbReference type="SUPFAM" id="SSF51445">
    <property type="entry name" value="(Trans)glycosidases"/>
    <property type="match status" value="1"/>
</dbReference>
<dbReference type="GO" id="GO:0004553">
    <property type="term" value="F:hydrolase activity, hydrolyzing O-glycosyl compounds"/>
    <property type="evidence" value="ECO:0007669"/>
    <property type="project" value="InterPro"/>
</dbReference>